<dbReference type="AlphaFoldDB" id="A0AAU8HTG8"/>
<dbReference type="GO" id="GO:0005829">
    <property type="term" value="C:cytosol"/>
    <property type="evidence" value="ECO:0007669"/>
    <property type="project" value="TreeGrafter"/>
</dbReference>
<dbReference type="InterPro" id="IPR022496">
    <property type="entry name" value="T6A_TsaB"/>
</dbReference>
<keyword evidence="2" id="KW-0012">Acyltransferase</keyword>
<dbReference type="GO" id="GO:0002949">
    <property type="term" value="P:tRNA threonylcarbamoyladenosine modification"/>
    <property type="evidence" value="ECO:0007669"/>
    <property type="project" value="InterPro"/>
</dbReference>
<dbReference type="SUPFAM" id="SSF53067">
    <property type="entry name" value="Actin-like ATPase domain"/>
    <property type="match status" value="2"/>
</dbReference>
<dbReference type="CDD" id="cd24032">
    <property type="entry name" value="ASKHA_NBD_TsaB"/>
    <property type="match status" value="1"/>
</dbReference>
<protein>
    <submittedName>
        <fullName evidence="2">tRNA (Adenosine(37)-N6)-threonylcarbamoyltransferase complex dimerization subunit type 1 TsaB</fullName>
        <ecNumber evidence="2">2.3.1.234</ecNumber>
    </submittedName>
</protein>
<keyword evidence="2" id="KW-0808">Transferase</keyword>
<dbReference type="PANTHER" id="PTHR11735:SF11">
    <property type="entry name" value="TRNA THREONYLCARBAMOYLADENOSINE BIOSYNTHESIS PROTEIN TSAB"/>
    <property type="match status" value="1"/>
</dbReference>
<dbReference type="Gene3D" id="3.30.420.40">
    <property type="match status" value="2"/>
</dbReference>
<dbReference type="RefSeq" id="WP_353893023.1">
    <property type="nucleotide sequence ID" value="NZ_CP159485.1"/>
</dbReference>
<dbReference type="PANTHER" id="PTHR11735">
    <property type="entry name" value="TRNA N6-ADENOSINE THREONYLCARBAMOYLTRANSFERASE"/>
    <property type="match status" value="1"/>
</dbReference>
<gene>
    <name evidence="2" type="primary">tsaB</name>
    <name evidence="2" type="ORF">PRVXH_002427</name>
</gene>
<dbReference type="InterPro" id="IPR043129">
    <property type="entry name" value="ATPase_NBD"/>
</dbReference>
<evidence type="ECO:0000313" key="2">
    <source>
        <dbReference type="EMBL" id="XCI28467.1"/>
    </source>
</evidence>
<dbReference type="EC" id="2.3.1.234" evidence="2"/>
<dbReference type="GO" id="GO:0061711">
    <property type="term" value="F:tRNA N(6)-L-threonylcarbamoyladenine synthase activity"/>
    <property type="evidence" value="ECO:0007669"/>
    <property type="project" value="UniProtKB-EC"/>
</dbReference>
<dbReference type="NCBIfam" id="TIGR03725">
    <property type="entry name" value="T6A_YeaZ"/>
    <property type="match status" value="1"/>
</dbReference>
<feature type="domain" description="Gcp-like" evidence="1">
    <location>
        <begin position="32"/>
        <end position="148"/>
    </location>
</feature>
<reference evidence="2" key="1">
    <citation type="journal article" date="2018" name="Antonie Van Leeuwenhoek">
        <title>Proteinivorax hydrogeniformans sp. nov., an anaerobic, haloalkaliphilic bacterium fermenting proteinaceous compounds with high hydrogen production.</title>
        <authorList>
            <person name="Boltyanskaya Y."/>
            <person name="Detkova E."/>
            <person name="Pimenov N."/>
            <person name="Kevbrin V."/>
        </authorList>
    </citation>
    <scope>NUCLEOTIDE SEQUENCE</scope>
    <source>
        <strain evidence="2">Z-710</strain>
    </source>
</reference>
<organism evidence="2">
    <name type="scientific">Proteinivorax hydrogeniformans</name>
    <dbReference type="NCBI Taxonomy" id="1826727"/>
    <lineage>
        <taxon>Bacteria</taxon>
        <taxon>Bacillati</taxon>
        <taxon>Bacillota</taxon>
        <taxon>Clostridia</taxon>
        <taxon>Eubacteriales</taxon>
        <taxon>Proteinivoracaceae</taxon>
        <taxon>Proteinivorax</taxon>
    </lineage>
</organism>
<accession>A0AAU8HTG8</accession>
<dbReference type="EMBL" id="CP159485">
    <property type="protein sequence ID" value="XCI28467.1"/>
    <property type="molecule type" value="Genomic_DNA"/>
</dbReference>
<dbReference type="InterPro" id="IPR000905">
    <property type="entry name" value="Gcp-like_dom"/>
</dbReference>
<proteinExistence type="predicted"/>
<dbReference type="Pfam" id="PF00814">
    <property type="entry name" value="TsaD"/>
    <property type="match status" value="1"/>
</dbReference>
<sequence>MLILSIDTSTLTCSIAVNDGEALLGQQVINTKTTHSQKLLPCIKSLLDNLNISLRDIQLIAIAKGPGSFTGLRIGMATAKGLAYGLKIPIVGVSSLEALAYSSNVFGSLVVPIFNARRNQVYGAIYEYDQNRYIEKLTPKSIQLNDLLDEIEKVGKTAVFLGDYLQSFEEQIKEKLGNKGRYVLPQNITPRASGVGYLAYNKFNKAGGDDLASLDVEYLRLAEAQRKLLQCSRQS</sequence>
<reference evidence="2" key="2">
    <citation type="submission" date="2024-06" db="EMBL/GenBank/DDBJ databases">
        <authorList>
            <person name="Petrova K.O."/>
            <person name="Toshchakov S.V."/>
            <person name="Boltjanskaja Y.V."/>
            <person name="Kevbrin V.V."/>
        </authorList>
    </citation>
    <scope>NUCLEOTIDE SEQUENCE</scope>
    <source>
        <strain evidence="2">Z-710</strain>
    </source>
</reference>
<evidence type="ECO:0000259" key="1">
    <source>
        <dbReference type="Pfam" id="PF00814"/>
    </source>
</evidence>
<name>A0AAU8HTG8_9FIRM</name>